<accession>A0A7H4MY90</accession>
<sequence>MAKTANITQKRDIFTGKSDFFTCLSLTFKAKHFLTENVVIAITLLSKQRCYPGDDICNVKHPMYGRIYV</sequence>
<gene>
    <name evidence="1" type="ORF">NCTC11694_07681</name>
</gene>
<organism evidence="1 2">
    <name type="scientific">Klebsiella michiganensis</name>
    <dbReference type="NCBI Taxonomy" id="1134687"/>
    <lineage>
        <taxon>Bacteria</taxon>
        <taxon>Pseudomonadati</taxon>
        <taxon>Pseudomonadota</taxon>
        <taxon>Gammaproteobacteria</taxon>
        <taxon>Enterobacterales</taxon>
        <taxon>Enterobacteriaceae</taxon>
        <taxon>Klebsiella/Raoultella group</taxon>
        <taxon>Klebsiella</taxon>
    </lineage>
</organism>
<dbReference type="AlphaFoldDB" id="A0A7H4MY90"/>
<reference evidence="1 2" key="1">
    <citation type="submission" date="2018-06" db="EMBL/GenBank/DDBJ databases">
        <authorList>
            <consortium name="Pathogen Informatics"/>
            <person name="Doyle S."/>
        </authorList>
    </citation>
    <scope>NUCLEOTIDE SEQUENCE [LARGE SCALE GENOMIC DNA]</scope>
    <source>
        <strain evidence="1 2">NCTC11694</strain>
    </source>
</reference>
<evidence type="ECO:0000313" key="2">
    <source>
        <dbReference type="Proteomes" id="UP000255050"/>
    </source>
</evidence>
<dbReference type="EMBL" id="UGJR01000006">
    <property type="protein sequence ID" value="STT08053.1"/>
    <property type="molecule type" value="Genomic_DNA"/>
</dbReference>
<comment type="caution">
    <text evidence="1">The sequence shown here is derived from an EMBL/GenBank/DDBJ whole genome shotgun (WGS) entry which is preliminary data.</text>
</comment>
<evidence type="ECO:0000313" key="1">
    <source>
        <dbReference type="EMBL" id="STT08053.1"/>
    </source>
</evidence>
<protein>
    <submittedName>
        <fullName evidence="1">Uncharacterized protein</fullName>
    </submittedName>
</protein>
<name>A0A7H4MY90_9ENTR</name>
<dbReference type="Proteomes" id="UP000255050">
    <property type="component" value="Unassembled WGS sequence"/>
</dbReference>
<proteinExistence type="predicted"/>